<comment type="function">
    <text evidence="6">Specifically methylates the adenine in position 1618 of 23S rRNA.</text>
</comment>
<feature type="region of interest" description="Disordered" evidence="7">
    <location>
        <begin position="1"/>
        <end position="45"/>
    </location>
</feature>
<evidence type="ECO:0000256" key="4">
    <source>
        <dbReference type="ARBA" id="ARBA00022679"/>
    </source>
</evidence>
<sequence length="355" mass="39300">MANRANTNNGKLRQASAQKRASSKPAAKSNSQVVKRSAEGLHKRNKHKGQYDFDKLVVALPELSQYVTKNPRGDKTISFDNPKAVTLLNQALLKAHYGIENWQIPEGFLCPPIPGRADYIHRIADLVSRDLELKVDQSVRALDIGVGANCIYPIIGATEYDWSCVGSDVDPISIKAAQWIADNNARLKDKIELRLQGNANQIFKGIIGDDEVFTVTTCNPPFHKSLADAQQGTQRKQKNLNINRSKRGVKLAIGAKGLNFGGQKAELWCPGGEEAFVLNMANESQGLASNVVWFSTLISKKENIRPLRKRLEKIGAVDIVIQEMAQGQKKSRFVAWSFHDKLARCELAKKVAVFS</sequence>
<keyword evidence="9" id="KW-1185">Reference proteome</keyword>
<gene>
    <name evidence="6 8" type="primary">rlmF</name>
    <name evidence="8" type="ORF">LNL84_06335</name>
</gene>
<accession>A0A9X2AVS2</accession>
<keyword evidence="5 6" id="KW-0949">S-adenosyl-L-methionine</keyword>
<dbReference type="PANTHER" id="PTHR13393">
    <property type="entry name" value="SAM-DEPENDENT METHYLTRANSFERASE"/>
    <property type="match status" value="1"/>
</dbReference>
<proteinExistence type="inferred from homology"/>
<comment type="subcellular location">
    <subcellularLocation>
        <location evidence="6">Cytoplasm</location>
    </subcellularLocation>
</comment>
<keyword evidence="1 6" id="KW-0963">Cytoplasm</keyword>
<dbReference type="InterPro" id="IPR029063">
    <property type="entry name" value="SAM-dependent_MTases_sf"/>
</dbReference>
<feature type="compositionally biased region" description="Polar residues" evidence="7">
    <location>
        <begin position="1"/>
        <end position="20"/>
    </location>
</feature>
<comment type="catalytic activity">
    <reaction evidence="6">
        <text>adenosine(1618) in 23S rRNA + S-adenosyl-L-methionine = N(6)-methyladenosine(1618) in 23S rRNA + S-adenosyl-L-homocysteine + H(+)</text>
        <dbReference type="Rhea" id="RHEA:16497"/>
        <dbReference type="Rhea" id="RHEA-COMP:10229"/>
        <dbReference type="Rhea" id="RHEA-COMP:10231"/>
        <dbReference type="ChEBI" id="CHEBI:15378"/>
        <dbReference type="ChEBI" id="CHEBI:57856"/>
        <dbReference type="ChEBI" id="CHEBI:59789"/>
        <dbReference type="ChEBI" id="CHEBI:74411"/>
        <dbReference type="ChEBI" id="CHEBI:74449"/>
        <dbReference type="EC" id="2.1.1.181"/>
    </reaction>
</comment>
<dbReference type="InterPro" id="IPR010286">
    <property type="entry name" value="METTL16/RlmF"/>
</dbReference>
<name>A0A9X2AVS2_9VIBR</name>
<dbReference type="HAMAP" id="MF_01848">
    <property type="entry name" value="23SrRNA_methyltr_F"/>
    <property type="match status" value="1"/>
</dbReference>
<keyword evidence="4 6" id="KW-0808">Transferase</keyword>
<dbReference type="AlphaFoldDB" id="A0A9X2AVS2"/>
<dbReference type="SUPFAM" id="SSF53335">
    <property type="entry name" value="S-adenosyl-L-methionine-dependent methyltransferases"/>
    <property type="match status" value="1"/>
</dbReference>
<dbReference type="InterPro" id="IPR016909">
    <property type="entry name" value="rRNA_lsu_MeTfrase_F"/>
</dbReference>
<comment type="similarity">
    <text evidence="6">Belongs to the methyltransferase superfamily. METTL16/RlmF family.</text>
</comment>
<evidence type="ECO:0000256" key="1">
    <source>
        <dbReference type="ARBA" id="ARBA00022490"/>
    </source>
</evidence>
<evidence type="ECO:0000256" key="2">
    <source>
        <dbReference type="ARBA" id="ARBA00022552"/>
    </source>
</evidence>
<dbReference type="Proteomes" id="UP001139488">
    <property type="component" value="Unassembled WGS sequence"/>
</dbReference>
<keyword evidence="2 6" id="KW-0698">rRNA processing</keyword>
<dbReference type="EMBL" id="JAJNNZ010000004">
    <property type="protein sequence ID" value="MCJ2376451.1"/>
    <property type="molecule type" value="Genomic_DNA"/>
</dbReference>
<evidence type="ECO:0000256" key="5">
    <source>
        <dbReference type="ARBA" id="ARBA00022691"/>
    </source>
</evidence>
<dbReference type="PIRSF" id="PIRSF029038">
    <property type="entry name" value="Mtase_YbiN_prd"/>
    <property type="match status" value="1"/>
</dbReference>
<dbReference type="GO" id="GO:0052907">
    <property type="term" value="F:23S rRNA (adenine(1618)-N(6))-methyltransferase activity"/>
    <property type="evidence" value="ECO:0007669"/>
    <property type="project" value="UniProtKB-EC"/>
</dbReference>
<dbReference type="Pfam" id="PF05971">
    <property type="entry name" value="Methyltransf_10"/>
    <property type="match status" value="1"/>
</dbReference>
<protein>
    <recommendedName>
        <fullName evidence="6">Ribosomal RNA large subunit methyltransferase F</fullName>
        <ecNumber evidence="6">2.1.1.181</ecNumber>
    </recommendedName>
    <alternativeName>
        <fullName evidence="6">23S rRNA mA1618 methyltransferase</fullName>
    </alternativeName>
    <alternativeName>
        <fullName evidence="6">rRNA adenine N-6-methyltransferase</fullName>
    </alternativeName>
</protein>
<dbReference type="NCBIfam" id="NF008725">
    <property type="entry name" value="PRK11727.1"/>
    <property type="match status" value="1"/>
</dbReference>
<dbReference type="GO" id="GO:0005737">
    <property type="term" value="C:cytoplasm"/>
    <property type="evidence" value="ECO:0007669"/>
    <property type="project" value="UniProtKB-SubCell"/>
</dbReference>
<reference evidence="8" key="1">
    <citation type="submission" date="2021-11" db="EMBL/GenBank/DDBJ databases">
        <title>Vibrio ZSDE26 sp. nov. and Vibrio ZSDZ34 sp. nov., isolated from coastal seawater in Qingdao.</title>
        <authorList>
            <person name="Zhang P."/>
        </authorList>
    </citation>
    <scope>NUCLEOTIDE SEQUENCE</scope>
    <source>
        <strain evidence="8">ZSDZ34</strain>
    </source>
</reference>
<evidence type="ECO:0000256" key="7">
    <source>
        <dbReference type="SAM" id="MobiDB-lite"/>
    </source>
</evidence>
<keyword evidence="3 6" id="KW-0489">Methyltransferase</keyword>
<organism evidence="8 9">
    <name type="scientific">Vibrio gelatinilyticus</name>
    <dbReference type="NCBI Taxonomy" id="2893468"/>
    <lineage>
        <taxon>Bacteria</taxon>
        <taxon>Pseudomonadati</taxon>
        <taxon>Pseudomonadota</taxon>
        <taxon>Gammaproteobacteria</taxon>
        <taxon>Vibrionales</taxon>
        <taxon>Vibrionaceae</taxon>
        <taxon>Vibrio</taxon>
    </lineage>
</organism>
<evidence type="ECO:0000256" key="6">
    <source>
        <dbReference type="HAMAP-Rule" id="MF_01848"/>
    </source>
</evidence>
<dbReference type="RefSeq" id="WP_244355983.1">
    <property type="nucleotide sequence ID" value="NZ_JAJNNZ010000004.1"/>
</dbReference>
<comment type="caution">
    <text evidence="8">The sequence shown here is derived from an EMBL/GenBank/DDBJ whole genome shotgun (WGS) entry which is preliminary data.</text>
</comment>
<dbReference type="PANTHER" id="PTHR13393:SF0">
    <property type="entry name" value="RNA N6-ADENOSINE-METHYLTRANSFERASE METTL16"/>
    <property type="match status" value="1"/>
</dbReference>
<dbReference type="EC" id="2.1.1.181" evidence="6"/>
<evidence type="ECO:0000256" key="3">
    <source>
        <dbReference type="ARBA" id="ARBA00022603"/>
    </source>
</evidence>
<evidence type="ECO:0000313" key="8">
    <source>
        <dbReference type="EMBL" id="MCJ2376451.1"/>
    </source>
</evidence>
<dbReference type="GO" id="GO:0070475">
    <property type="term" value="P:rRNA base methylation"/>
    <property type="evidence" value="ECO:0007669"/>
    <property type="project" value="TreeGrafter"/>
</dbReference>
<dbReference type="Gene3D" id="3.40.50.150">
    <property type="entry name" value="Vaccinia Virus protein VP39"/>
    <property type="match status" value="1"/>
</dbReference>
<evidence type="ECO:0000313" key="9">
    <source>
        <dbReference type="Proteomes" id="UP001139488"/>
    </source>
</evidence>